<dbReference type="SUPFAM" id="SSF52210">
    <property type="entry name" value="Succinyl-CoA synthetase domains"/>
    <property type="match status" value="1"/>
</dbReference>
<keyword evidence="2 3" id="KW-0547">Nucleotide-binding</keyword>
<dbReference type="PROSITE" id="PS50975">
    <property type="entry name" value="ATP_GRASP"/>
    <property type="match status" value="1"/>
</dbReference>
<evidence type="ECO:0000256" key="3">
    <source>
        <dbReference type="PROSITE-ProRule" id="PRU00409"/>
    </source>
</evidence>
<dbReference type="GO" id="GO:0046872">
    <property type="term" value="F:metal ion binding"/>
    <property type="evidence" value="ECO:0007669"/>
    <property type="project" value="InterPro"/>
</dbReference>
<dbReference type="InterPro" id="IPR011761">
    <property type="entry name" value="ATP-grasp"/>
</dbReference>
<keyword evidence="6" id="KW-1185">Reference proteome</keyword>
<evidence type="ECO:0000256" key="2">
    <source>
        <dbReference type="ARBA" id="ARBA00022741"/>
    </source>
</evidence>
<dbReference type="EMBL" id="JADWDC010000001">
    <property type="protein sequence ID" value="MCC0175371.1"/>
    <property type="molecule type" value="Genomic_DNA"/>
</dbReference>
<protein>
    <submittedName>
        <fullName evidence="5">Acetate--CoA ligase family protein</fullName>
    </submittedName>
</protein>
<keyword evidence="1 5" id="KW-0436">Ligase</keyword>
<gene>
    <name evidence="5" type="ORF">I4641_00050</name>
</gene>
<organism evidence="5 6">
    <name type="scientific">Waterburya agarophytonicola KI4</name>
    <dbReference type="NCBI Taxonomy" id="2874699"/>
    <lineage>
        <taxon>Bacteria</taxon>
        <taxon>Bacillati</taxon>
        <taxon>Cyanobacteriota</taxon>
        <taxon>Cyanophyceae</taxon>
        <taxon>Pleurocapsales</taxon>
        <taxon>Hyellaceae</taxon>
        <taxon>Waterburya</taxon>
        <taxon>Waterburya agarophytonicola</taxon>
    </lineage>
</organism>
<keyword evidence="3" id="KW-0067">ATP-binding</keyword>
<dbReference type="GO" id="GO:0006104">
    <property type="term" value="P:succinyl-CoA metabolic process"/>
    <property type="evidence" value="ECO:0007669"/>
    <property type="project" value="TreeGrafter"/>
</dbReference>
<dbReference type="Proteomes" id="UP000729733">
    <property type="component" value="Unassembled WGS sequence"/>
</dbReference>
<dbReference type="GO" id="GO:0005524">
    <property type="term" value="F:ATP binding"/>
    <property type="evidence" value="ECO:0007669"/>
    <property type="project" value="UniProtKB-UniRule"/>
</dbReference>
<dbReference type="Gene3D" id="3.30.1490.20">
    <property type="entry name" value="ATP-grasp fold, A domain"/>
    <property type="match status" value="1"/>
</dbReference>
<name>A0A964BMI1_9CYAN</name>
<dbReference type="SUPFAM" id="SSF56059">
    <property type="entry name" value="Glutathione synthetase ATP-binding domain-like"/>
    <property type="match status" value="1"/>
</dbReference>
<dbReference type="PIRSF" id="PIRSF001554">
    <property type="entry name" value="SucCS_beta"/>
    <property type="match status" value="1"/>
</dbReference>
<dbReference type="InterPro" id="IPR013650">
    <property type="entry name" value="ATP-grasp_succ-CoA_synth-type"/>
</dbReference>
<evidence type="ECO:0000256" key="1">
    <source>
        <dbReference type="ARBA" id="ARBA00022598"/>
    </source>
</evidence>
<evidence type="ECO:0000259" key="4">
    <source>
        <dbReference type="PROSITE" id="PS50975"/>
    </source>
</evidence>
<dbReference type="GO" id="GO:0006099">
    <property type="term" value="P:tricarboxylic acid cycle"/>
    <property type="evidence" value="ECO:0007669"/>
    <property type="project" value="InterPro"/>
</dbReference>
<sequence>MELLEYQAKELFKMVDIPILPSQTIKDSRTIKQLQIPYPVVLKSQVRSGGRGKAGGIKFVANTIDAIAAARTIFNLSILGEYPQVILAEAHYNTEREFFLAIVLDYDLQCPVLLGSACGGMNVNSLLANLQQVVIDDEFSLFYARRLAASMGLSGQLICSVSEIIAKMYRLFQEKDLDLIEINPLGVNKNGELMALDGKITINDHALGRQPIIATLNFPQDQVKNALDRPNWHWLDWQNKSGKIAVVCSSFDLALLSWDLLNQNRLSPACGITIDHNFVDLESRSQFYRDSLQQILAELESIEGLKAVLINIWESEAINGEIIETIADYIRATQESNLLSQQEETDYNSDRSQTLPKFILRILKGENFSNLKIEENMYLSSSLEDSIDKAIAVVKSS</sequence>
<dbReference type="InterPro" id="IPR013815">
    <property type="entry name" value="ATP_grasp_subdomain_1"/>
</dbReference>
<dbReference type="PANTHER" id="PTHR11815">
    <property type="entry name" value="SUCCINYL-COA SYNTHETASE BETA CHAIN"/>
    <property type="match status" value="1"/>
</dbReference>
<dbReference type="InterPro" id="IPR016102">
    <property type="entry name" value="Succinyl-CoA_synth-like"/>
</dbReference>
<dbReference type="Gene3D" id="3.30.470.20">
    <property type="entry name" value="ATP-grasp fold, B domain"/>
    <property type="match status" value="1"/>
</dbReference>
<dbReference type="GO" id="GO:0005829">
    <property type="term" value="C:cytosol"/>
    <property type="evidence" value="ECO:0007669"/>
    <property type="project" value="TreeGrafter"/>
</dbReference>
<dbReference type="GO" id="GO:0042709">
    <property type="term" value="C:succinate-CoA ligase complex"/>
    <property type="evidence" value="ECO:0007669"/>
    <property type="project" value="TreeGrafter"/>
</dbReference>
<evidence type="ECO:0000313" key="6">
    <source>
        <dbReference type="Proteomes" id="UP000729733"/>
    </source>
</evidence>
<dbReference type="RefSeq" id="WP_229638371.1">
    <property type="nucleotide sequence ID" value="NZ_JADWDC010000001.1"/>
</dbReference>
<dbReference type="Pfam" id="PF08442">
    <property type="entry name" value="ATP-grasp_2"/>
    <property type="match status" value="1"/>
</dbReference>
<feature type="domain" description="ATP-grasp" evidence="4">
    <location>
        <begin position="9"/>
        <end position="227"/>
    </location>
</feature>
<comment type="caution">
    <text evidence="5">The sequence shown here is derived from an EMBL/GenBank/DDBJ whole genome shotgun (WGS) entry which is preliminary data.</text>
</comment>
<dbReference type="InterPro" id="IPR005809">
    <property type="entry name" value="Succ_CoA_ligase-like_bsu"/>
</dbReference>
<evidence type="ECO:0000313" key="5">
    <source>
        <dbReference type="EMBL" id="MCC0175371.1"/>
    </source>
</evidence>
<dbReference type="PANTHER" id="PTHR11815:SF10">
    <property type="entry name" value="SUCCINATE--COA LIGASE [GDP-FORMING] SUBUNIT BETA, MITOCHONDRIAL"/>
    <property type="match status" value="1"/>
</dbReference>
<reference evidence="5" key="1">
    <citation type="journal article" date="2021" name="Antonie Van Leeuwenhoek">
        <title>Draft genome and description of Waterburya agarophytonicola gen. nov. sp. nov. (Pleurocapsales, Cyanobacteria): a seaweed symbiont.</title>
        <authorList>
            <person name="Bonthond G."/>
            <person name="Shalygin S."/>
            <person name="Bayer T."/>
            <person name="Weinberger F."/>
        </authorList>
    </citation>
    <scope>NUCLEOTIDE SEQUENCE</scope>
    <source>
        <strain evidence="5">KI4</strain>
    </source>
</reference>
<dbReference type="Gene3D" id="3.40.50.261">
    <property type="entry name" value="Succinyl-CoA synthetase domains"/>
    <property type="match status" value="1"/>
</dbReference>
<proteinExistence type="predicted"/>
<accession>A0A964BMI1</accession>
<dbReference type="GO" id="GO:0004775">
    <property type="term" value="F:succinate-CoA ligase (ADP-forming) activity"/>
    <property type="evidence" value="ECO:0007669"/>
    <property type="project" value="TreeGrafter"/>
</dbReference>
<dbReference type="AlphaFoldDB" id="A0A964BMI1"/>